<reference evidence="3" key="2">
    <citation type="submission" date="2013-04" db="EMBL/GenBank/DDBJ databases">
        <title>Genomic mechanisms accounting for the adaptation to parasitism in nematode-trapping fungi.</title>
        <authorList>
            <person name="Ahren D.G."/>
        </authorList>
    </citation>
    <scope>NUCLEOTIDE SEQUENCE [LARGE SCALE GENOMIC DNA]</scope>
    <source>
        <strain evidence="3">CBS 200.50</strain>
    </source>
</reference>
<gene>
    <name evidence="2" type="ORF">H072_1101</name>
</gene>
<dbReference type="PANTHER" id="PTHR28072">
    <property type="entry name" value="CRUCIFORM CUTTING ENDONUCLEASE 1, MITOCHONDRIAL-RELATED"/>
    <property type="match status" value="1"/>
</dbReference>
<protein>
    <recommendedName>
        <fullName evidence="1">SAP domain-containing protein</fullName>
    </recommendedName>
</protein>
<dbReference type="Proteomes" id="UP000015100">
    <property type="component" value="Unassembled WGS sequence"/>
</dbReference>
<feature type="domain" description="SAP" evidence="1">
    <location>
        <begin position="5"/>
        <end position="39"/>
    </location>
</feature>
<dbReference type="SUPFAM" id="SSF53098">
    <property type="entry name" value="Ribonuclease H-like"/>
    <property type="match status" value="1"/>
</dbReference>
<sequence>MHSRLMSLRNIELKEILQRCGWPTSGTKYEMVEKVKSQLLLPRLATLRYSGPGILRETKRASGEHRILSLDMGIKNLALCLLKVSSGDLESDIMVHPKILAWQKFSLTDIAHDISLNRKSKDILYPEVIQLSDVDFAAASLAPLATFFARQLVTIHKPTMIAIEKQRYRTMGSAAVQEWTIKVNKLEAMLHAALRVMQEEGFWKYGSTCSVCPQRMTNFWLNQNRLLPKSRAGKITKSLKIQLVRGWLKDGQAVTFNGNDEGISKIVSDFTETTKRNKSNTSDKLDDLADCLLQGLGLIEWERNRLRLVKEYKIQM</sequence>
<dbReference type="GO" id="GO:0000403">
    <property type="term" value="F:Y-form DNA binding"/>
    <property type="evidence" value="ECO:0007669"/>
    <property type="project" value="TreeGrafter"/>
</dbReference>
<dbReference type="GO" id="GO:0070336">
    <property type="term" value="F:flap-structured DNA binding"/>
    <property type="evidence" value="ECO:0007669"/>
    <property type="project" value="TreeGrafter"/>
</dbReference>
<dbReference type="GO" id="GO:0004520">
    <property type="term" value="F:DNA endonuclease activity"/>
    <property type="evidence" value="ECO:0007669"/>
    <property type="project" value="TreeGrafter"/>
</dbReference>
<dbReference type="SMART" id="SM00513">
    <property type="entry name" value="SAP"/>
    <property type="match status" value="1"/>
</dbReference>
<name>S8AVC6_DACHA</name>
<evidence type="ECO:0000259" key="1">
    <source>
        <dbReference type="PROSITE" id="PS50800"/>
    </source>
</evidence>
<accession>S8AVC6</accession>
<dbReference type="InterPro" id="IPR012337">
    <property type="entry name" value="RNaseH-like_sf"/>
</dbReference>
<dbReference type="eggNOG" id="ENOG502S4DK">
    <property type="taxonomic scope" value="Eukaryota"/>
</dbReference>
<dbReference type="PANTHER" id="PTHR28072:SF1">
    <property type="entry name" value="CRUCIFORM CUTTING ENDONUCLEASE 1, MITOCHONDRIAL-RELATED"/>
    <property type="match status" value="1"/>
</dbReference>
<dbReference type="InterPro" id="IPR039197">
    <property type="entry name" value="Mrs1/Cce1"/>
</dbReference>
<evidence type="ECO:0000313" key="2">
    <source>
        <dbReference type="EMBL" id="EPS44906.1"/>
    </source>
</evidence>
<dbReference type="GO" id="GO:0000402">
    <property type="term" value="F:crossed form four-way junction DNA binding"/>
    <property type="evidence" value="ECO:0007669"/>
    <property type="project" value="TreeGrafter"/>
</dbReference>
<evidence type="ECO:0000313" key="3">
    <source>
        <dbReference type="Proteomes" id="UP000015100"/>
    </source>
</evidence>
<keyword evidence="3" id="KW-1185">Reference proteome</keyword>
<reference evidence="2 3" key="1">
    <citation type="journal article" date="2013" name="PLoS Genet.">
        <title>Genomic mechanisms accounting for the adaptation to parasitism in nematode-trapping fungi.</title>
        <authorList>
            <person name="Meerupati T."/>
            <person name="Andersson K.M."/>
            <person name="Friman E."/>
            <person name="Kumar D."/>
            <person name="Tunlid A."/>
            <person name="Ahren D."/>
        </authorList>
    </citation>
    <scope>NUCLEOTIDE SEQUENCE [LARGE SCALE GENOMIC DNA]</scope>
    <source>
        <strain evidence="2 3">CBS 200.50</strain>
    </source>
</reference>
<dbReference type="InterPro" id="IPR036361">
    <property type="entry name" value="SAP_dom_sf"/>
</dbReference>
<organism evidence="2 3">
    <name type="scientific">Dactylellina haptotyla (strain CBS 200.50)</name>
    <name type="common">Nematode-trapping fungus</name>
    <name type="synonym">Monacrosporium haptotylum</name>
    <dbReference type="NCBI Taxonomy" id="1284197"/>
    <lineage>
        <taxon>Eukaryota</taxon>
        <taxon>Fungi</taxon>
        <taxon>Dikarya</taxon>
        <taxon>Ascomycota</taxon>
        <taxon>Pezizomycotina</taxon>
        <taxon>Orbiliomycetes</taxon>
        <taxon>Orbiliales</taxon>
        <taxon>Orbiliaceae</taxon>
        <taxon>Dactylellina</taxon>
    </lineage>
</organism>
<dbReference type="AlphaFoldDB" id="S8AVC6"/>
<dbReference type="CDD" id="cd16963">
    <property type="entry name" value="CCE1"/>
    <property type="match status" value="1"/>
</dbReference>
<dbReference type="EMBL" id="AQGS01000026">
    <property type="protein sequence ID" value="EPS44906.1"/>
    <property type="molecule type" value="Genomic_DNA"/>
</dbReference>
<proteinExistence type="predicted"/>
<dbReference type="Gene3D" id="3.30.420.10">
    <property type="entry name" value="Ribonuclease H-like superfamily/Ribonuclease H"/>
    <property type="match status" value="1"/>
</dbReference>
<dbReference type="InterPro" id="IPR003034">
    <property type="entry name" value="SAP_dom"/>
</dbReference>
<dbReference type="InterPro" id="IPR015242">
    <property type="entry name" value="Ydc2_cat"/>
</dbReference>
<dbReference type="OrthoDB" id="5552842at2759"/>
<comment type="caution">
    <text evidence="2">The sequence shown here is derived from an EMBL/GenBank/DDBJ whole genome shotgun (WGS) entry which is preliminary data.</text>
</comment>
<dbReference type="STRING" id="1284197.S8AVC6"/>
<dbReference type="OMA" id="GITWLEW"/>
<dbReference type="PROSITE" id="PS50800">
    <property type="entry name" value="SAP"/>
    <property type="match status" value="1"/>
</dbReference>
<dbReference type="SUPFAM" id="SSF68906">
    <property type="entry name" value="SAP domain"/>
    <property type="match status" value="1"/>
</dbReference>
<dbReference type="InterPro" id="IPR036397">
    <property type="entry name" value="RNaseH_sf"/>
</dbReference>
<dbReference type="HOGENOM" id="CLU_042191_0_0_1"/>
<dbReference type="Pfam" id="PF09159">
    <property type="entry name" value="Ydc2-catalyt"/>
    <property type="match status" value="1"/>
</dbReference>
<dbReference type="GO" id="GO:0005739">
    <property type="term" value="C:mitochondrion"/>
    <property type="evidence" value="ECO:0007669"/>
    <property type="project" value="TreeGrafter"/>
</dbReference>